<feature type="transmembrane region" description="Helical" evidence="6">
    <location>
        <begin position="29"/>
        <end position="50"/>
    </location>
</feature>
<feature type="transmembrane region" description="Helical" evidence="6">
    <location>
        <begin position="387"/>
        <end position="408"/>
    </location>
</feature>
<dbReference type="PANTHER" id="PTHR30250:SF11">
    <property type="entry name" value="O-ANTIGEN TRANSPORTER-RELATED"/>
    <property type="match status" value="1"/>
</dbReference>
<keyword evidence="4 6" id="KW-1133">Transmembrane helix</keyword>
<feature type="transmembrane region" description="Helical" evidence="6">
    <location>
        <begin position="71"/>
        <end position="95"/>
    </location>
</feature>
<evidence type="ECO:0000313" key="7">
    <source>
        <dbReference type="EMBL" id="MDQ8195593.1"/>
    </source>
</evidence>
<evidence type="ECO:0000313" key="8">
    <source>
        <dbReference type="Proteomes" id="UP001243717"/>
    </source>
</evidence>
<evidence type="ECO:0000256" key="3">
    <source>
        <dbReference type="ARBA" id="ARBA00022692"/>
    </source>
</evidence>
<feature type="transmembrane region" description="Helical" evidence="6">
    <location>
        <begin position="293"/>
        <end position="312"/>
    </location>
</feature>
<feature type="transmembrane region" description="Helical" evidence="6">
    <location>
        <begin position="450"/>
        <end position="470"/>
    </location>
</feature>
<evidence type="ECO:0000256" key="5">
    <source>
        <dbReference type="ARBA" id="ARBA00023136"/>
    </source>
</evidence>
<feature type="transmembrane region" description="Helical" evidence="6">
    <location>
        <begin position="357"/>
        <end position="381"/>
    </location>
</feature>
<gene>
    <name evidence="7" type="ORF">QEH59_14260</name>
</gene>
<organism evidence="7 8">
    <name type="scientific">Thalassobacterium sedimentorum</name>
    <dbReference type="NCBI Taxonomy" id="3041258"/>
    <lineage>
        <taxon>Bacteria</taxon>
        <taxon>Pseudomonadati</taxon>
        <taxon>Verrucomicrobiota</taxon>
        <taxon>Opitutia</taxon>
        <taxon>Puniceicoccales</taxon>
        <taxon>Coraliomargaritaceae</taxon>
        <taxon>Thalassobacterium</taxon>
    </lineage>
</organism>
<evidence type="ECO:0000256" key="1">
    <source>
        <dbReference type="ARBA" id="ARBA00004651"/>
    </source>
</evidence>
<dbReference type="Proteomes" id="UP001243717">
    <property type="component" value="Unassembled WGS sequence"/>
</dbReference>
<keyword evidence="3 6" id="KW-0812">Transmembrane</keyword>
<feature type="transmembrane region" description="Helical" evidence="6">
    <location>
        <begin position="5"/>
        <end position="23"/>
    </location>
</feature>
<protein>
    <recommendedName>
        <fullName evidence="9">Oligosaccharide flippase family protein</fullName>
    </recommendedName>
</protein>
<dbReference type="PANTHER" id="PTHR30250">
    <property type="entry name" value="PST FAMILY PREDICTED COLANIC ACID TRANSPORTER"/>
    <property type="match status" value="1"/>
</dbReference>
<keyword evidence="2" id="KW-1003">Cell membrane</keyword>
<evidence type="ECO:0000256" key="6">
    <source>
        <dbReference type="SAM" id="Phobius"/>
    </source>
</evidence>
<name>A0ABU1APS6_9BACT</name>
<sequence>MITTWIDQFVLIVTGIVLVPMYLKAFGDHIYGIWLATGGVIAWVAMFNVATVSGQRSAAACGAKKFIRAITYFWSGLAVNFILSLILLLTGKLVILALLDMWKLSHVELESLSRALNYCLFAMMVQMWVSACAPFLQAMQRPEYLLYARPLMAIVQLGILYWGIRMGCGVWIIPLALLSRNMILAIFSVIPSILISFSLYPKVIISKVVLLEVFKVTPQVITGNAISSSATKLSLFIIAFYMSPAWVAAYDITLRPIQFINTVIHRISVVLIPSMSHLIGSGDVVKAQRIMRFALMVTVAITLVASIGYVSFAESFIRLWVGSARYAGDIVVFTGGIGLLFLCISQQLATYVHSSNGVGYAAIIGACGAVVSLMWTFIVVFLGLPDFVPLSMVFASALVACLSITWLLRVKGFRIVKLGQWGILCGVGAIAFIISLLLDLNGLATDWMKFSFEVLIFLFVSALIILPLIWKFRLSVK</sequence>
<feature type="transmembrane region" description="Helical" evidence="6">
    <location>
        <begin position="324"/>
        <end position="345"/>
    </location>
</feature>
<feature type="transmembrane region" description="Helical" evidence="6">
    <location>
        <begin position="151"/>
        <end position="176"/>
    </location>
</feature>
<accession>A0ABU1APS6</accession>
<comment type="subcellular location">
    <subcellularLocation>
        <location evidence="1">Cell membrane</location>
        <topology evidence="1">Multi-pass membrane protein</topology>
    </subcellularLocation>
</comment>
<keyword evidence="5 6" id="KW-0472">Membrane</keyword>
<comment type="caution">
    <text evidence="7">The sequence shown here is derived from an EMBL/GenBank/DDBJ whole genome shotgun (WGS) entry which is preliminary data.</text>
</comment>
<feature type="transmembrane region" description="Helical" evidence="6">
    <location>
        <begin position="182"/>
        <end position="200"/>
    </location>
</feature>
<feature type="transmembrane region" description="Helical" evidence="6">
    <location>
        <begin position="263"/>
        <end position="281"/>
    </location>
</feature>
<dbReference type="RefSeq" id="WP_308986043.1">
    <property type="nucleotide sequence ID" value="NZ_JARXIC010000027.1"/>
</dbReference>
<evidence type="ECO:0000256" key="2">
    <source>
        <dbReference type="ARBA" id="ARBA00022475"/>
    </source>
</evidence>
<feature type="transmembrane region" description="Helical" evidence="6">
    <location>
        <begin position="221"/>
        <end position="243"/>
    </location>
</feature>
<keyword evidence="8" id="KW-1185">Reference proteome</keyword>
<evidence type="ECO:0008006" key="9">
    <source>
        <dbReference type="Google" id="ProtNLM"/>
    </source>
</evidence>
<proteinExistence type="predicted"/>
<evidence type="ECO:0000256" key="4">
    <source>
        <dbReference type="ARBA" id="ARBA00022989"/>
    </source>
</evidence>
<dbReference type="EMBL" id="JARXIC010000027">
    <property type="protein sequence ID" value="MDQ8195593.1"/>
    <property type="molecule type" value="Genomic_DNA"/>
</dbReference>
<feature type="transmembrane region" description="Helical" evidence="6">
    <location>
        <begin position="420"/>
        <end position="438"/>
    </location>
</feature>
<reference evidence="7 8" key="1">
    <citation type="submission" date="2023-04" db="EMBL/GenBank/DDBJ databases">
        <title>A novel bacteria isolated from coastal sediment.</title>
        <authorList>
            <person name="Liu X.-J."/>
            <person name="Du Z.-J."/>
        </authorList>
    </citation>
    <scope>NUCLEOTIDE SEQUENCE [LARGE SCALE GENOMIC DNA]</scope>
    <source>
        <strain evidence="7 8">SDUM461004</strain>
    </source>
</reference>
<feature type="transmembrane region" description="Helical" evidence="6">
    <location>
        <begin position="115"/>
        <end position="139"/>
    </location>
</feature>
<dbReference type="InterPro" id="IPR050833">
    <property type="entry name" value="Poly_Biosynth_Transport"/>
</dbReference>